<evidence type="ECO:0000256" key="14">
    <source>
        <dbReference type="ARBA" id="ARBA00082979"/>
    </source>
</evidence>
<dbReference type="Proteomes" id="UP000261640">
    <property type="component" value="Unplaced"/>
</dbReference>
<dbReference type="InterPro" id="IPR000357">
    <property type="entry name" value="HEAT"/>
</dbReference>
<dbReference type="STRING" id="205130.ENSMAMP00000032075"/>
<keyword evidence="9" id="KW-0539">Nucleus</keyword>
<dbReference type="Pfam" id="PF18816">
    <property type="entry name" value="Importin_rep_5"/>
    <property type="match status" value="1"/>
</dbReference>
<sequence length="1171" mass="131289">MGRERHCVTEAASAGLISPLLHPAGLFLDLTAMAEQQQFYLLLGNLMSPDNNVRKQSEETYDTIPGQNKITFLLQAVRDASAAEEVKQMAAVLLRRLLSSSFEEIYPGLTMEMQTAIKTELLTSIQQETSPNIRKKVCDIAAELARNLIDDDGNNQWPEVLKFLFDSVNSDSVGLREAALHIFWNFPGIFGNQQQHYMEVIKRMLVQCMQDQANPQIRTLAARAAASFVLSNESNTALLKHFADLLPGILQAVNESCYQGDDSVLKSLVEIADTAPKYLRPNLEATLQLCLKLCADTNLTNMQRQLALEVIVTLSETAAAMLRKHTAIVAQSVPQMLTMMVDLEDDDEWAMADELEDDDFDSNAVAGESALDRIACGLGGKIILPMIKQHIMQMLQNPDWKYRHAGLMALSAIGEGCHQQMEAILQEIVSFVLLFCSDPHPRVRYAACNAIGQMATDFAPTFQKKFHDKVISALLQTMEDQSNPRVQAHAAAALINFTEDCPKTLLIPYLDSLVQHLHVIMVAKLQELIQKGTKLVLEQVVTSIASVADTAEEKFVPYYDLFMPSLKHIVENAVQKELRLLRGKTIECISLIGLAVGKEKFMPDASAVMQLLLKTQTDFNDLEDDDPQISYMISAWARMCKILGKEFQQYLPVVMGPLMKTASIKPEVALLDTQDMENISEDDGWEFVNLGDQQSFGIKTAGLEEKATACQMLVCYAKELKEGFVEYTEQVVKLMVPLLKFYFHDGVRVAAAESMPLLLECARVRGPEYLTQMWHFMCDALIKAIGTEPDSDVLSEIMHAFAKCIELMGDGCLNNEHFEELGGILKGKLEEHFKNQELRQAKRQDEDYDEQVEETLQDEDENDVYILTKVSDILHSVFSSYKEKVLPWFEQLLQLIVQLICPNRPWADRQWGLCIFDDVVEHCSPSSFKYAEYFLRPMLQSLCDSSPEVRQAAAYGVGVMAQYGGENYRPFCTEAIPLLVGVIQAADSRSKENVNATENCISAVGKVMRFRPECVNVNEVLPHWLSWLPLNEDKEEAVHTFDFLCDLIESNNPIVLGPDNSNLPKIFLIIADGVANESIKSDDACSKRLANVIRQVQVCHNRTYVFEVLLVVTSWEKSQLYLLLGESLTFLLCPSGVSRTMDTVCINTQRDTAESHTGPAQYCLSLNPFPP</sequence>
<dbReference type="FunCoup" id="A0A3Q3SX18">
    <property type="interactions" value="2028"/>
</dbReference>
<dbReference type="Pfam" id="PF13513">
    <property type="entry name" value="HEAT_EZ"/>
    <property type="match status" value="1"/>
</dbReference>
<keyword evidence="7" id="KW-0653">Protein transport</keyword>
<dbReference type="SMART" id="SM01349">
    <property type="entry name" value="TOG"/>
    <property type="match status" value="1"/>
</dbReference>
<dbReference type="InParanoid" id="A0A3Q3SX18"/>
<organism evidence="16 17">
    <name type="scientific">Mastacembelus armatus</name>
    <name type="common">zig-zag eel</name>
    <dbReference type="NCBI Taxonomy" id="205130"/>
    <lineage>
        <taxon>Eukaryota</taxon>
        <taxon>Metazoa</taxon>
        <taxon>Chordata</taxon>
        <taxon>Craniata</taxon>
        <taxon>Vertebrata</taxon>
        <taxon>Euteleostomi</taxon>
        <taxon>Actinopterygii</taxon>
        <taxon>Neopterygii</taxon>
        <taxon>Teleostei</taxon>
        <taxon>Neoteleostei</taxon>
        <taxon>Acanthomorphata</taxon>
        <taxon>Anabantaria</taxon>
        <taxon>Synbranchiformes</taxon>
        <taxon>Mastacembelidae</taxon>
        <taxon>Mastacembelus</taxon>
    </lineage>
</organism>
<keyword evidence="17" id="KW-1185">Reference proteome</keyword>
<comment type="similarity">
    <text evidence="10">Belongs to the importin beta family. Importin beta-3 subfamily.</text>
</comment>
<evidence type="ECO:0000256" key="9">
    <source>
        <dbReference type="ARBA" id="ARBA00023242"/>
    </source>
</evidence>
<dbReference type="SUPFAM" id="SSF48371">
    <property type="entry name" value="ARM repeat"/>
    <property type="match status" value="2"/>
</dbReference>
<evidence type="ECO:0000256" key="5">
    <source>
        <dbReference type="ARBA" id="ARBA00022553"/>
    </source>
</evidence>
<keyword evidence="6" id="KW-0677">Repeat</keyword>
<dbReference type="GO" id="GO:0006606">
    <property type="term" value="P:protein import into nucleus"/>
    <property type="evidence" value="ECO:0007669"/>
    <property type="project" value="InterPro"/>
</dbReference>
<name>A0A3Q3SX18_9TELE</name>
<feature type="domain" description="TOG" evidence="15">
    <location>
        <begin position="376"/>
        <end position="628"/>
    </location>
</feature>
<dbReference type="GeneTree" id="ENSGT00940000155502"/>
<evidence type="ECO:0000313" key="16">
    <source>
        <dbReference type="Ensembl" id="ENSMAMP00000032075.1"/>
    </source>
</evidence>
<dbReference type="GO" id="GO:0061608">
    <property type="term" value="F:nuclear import signal receptor activity"/>
    <property type="evidence" value="ECO:0007669"/>
    <property type="project" value="UniProtKB-ARBA"/>
</dbReference>
<evidence type="ECO:0000313" key="17">
    <source>
        <dbReference type="Proteomes" id="UP000261640"/>
    </source>
</evidence>
<evidence type="ECO:0000256" key="10">
    <source>
        <dbReference type="ARBA" id="ARBA00061464"/>
    </source>
</evidence>
<dbReference type="Pfam" id="PF25780">
    <property type="entry name" value="TPR_IPO5"/>
    <property type="match status" value="1"/>
</dbReference>
<evidence type="ECO:0000256" key="3">
    <source>
        <dbReference type="ARBA" id="ARBA00022448"/>
    </source>
</evidence>
<dbReference type="GO" id="GO:0005737">
    <property type="term" value="C:cytoplasm"/>
    <property type="evidence" value="ECO:0007669"/>
    <property type="project" value="UniProtKB-SubCell"/>
</dbReference>
<dbReference type="InterPro" id="IPR041389">
    <property type="entry name" value="Importin_rep_6"/>
</dbReference>
<evidence type="ECO:0000256" key="12">
    <source>
        <dbReference type="ARBA" id="ARBA00080642"/>
    </source>
</evidence>
<dbReference type="Pfam" id="PF02985">
    <property type="entry name" value="HEAT"/>
    <property type="match status" value="1"/>
</dbReference>
<evidence type="ECO:0000256" key="6">
    <source>
        <dbReference type="ARBA" id="ARBA00022737"/>
    </source>
</evidence>
<comment type="subcellular location">
    <subcellularLocation>
        <location evidence="2">Cytoplasm</location>
    </subcellularLocation>
    <subcellularLocation>
        <location evidence="1">Nucleus</location>
    </subcellularLocation>
</comment>
<dbReference type="Pfam" id="PF18808">
    <property type="entry name" value="Importin_rep_4"/>
    <property type="match status" value="1"/>
</dbReference>
<evidence type="ECO:0000256" key="8">
    <source>
        <dbReference type="ARBA" id="ARBA00022990"/>
    </source>
</evidence>
<evidence type="ECO:0000256" key="11">
    <source>
        <dbReference type="ARBA" id="ARBA00068805"/>
    </source>
</evidence>
<dbReference type="PANTHER" id="PTHR10527">
    <property type="entry name" value="IMPORTIN BETA"/>
    <property type="match status" value="1"/>
</dbReference>
<dbReference type="GO" id="GO:0005634">
    <property type="term" value="C:nucleus"/>
    <property type="evidence" value="ECO:0007669"/>
    <property type="project" value="UniProtKB-SubCell"/>
</dbReference>
<dbReference type="InterPro" id="IPR016024">
    <property type="entry name" value="ARM-type_fold"/>
</dbReference>
<keyword evidence="5" id="KW-0597">Phosphoprotein</keyword>
<dbReference type="InterPro" id="IPR011989">
    <property type="entry name" value="ARM-like"/>
</dbReference>
<accession>A0A3Q3SX18</accession>
<dbReference type="InterPro" id="IPR034085">
    <property type="entry name" value="TOG"/>
</dbReference>
<keyword evidence="8" id="KW-0007">Acetylation</keyword>
<dbReference type="InterPro" id="IPR057672">
    <property type="entry name" value="TPR_IPO4/5"/>
</dbReference>
<proteinExistence type="inferred from homology"/>
<reference evidence="16" key="1">
    <citation type="submission" date="2025-08" db="UniProtKB">
        <authorList>
            <consortium name="Ensembl"/>
        </authorList>
    </citation>
    <scope>IDENTIFICATION</scope>
</reference>
<keyword evidence="4" id="KW-0963">Cytoplasm</keyword>
<keyword evidence="3" id="KW-0813">Transport</keyword>
<evidence type="ECO:0000256" key="4">
    <source>
        <dbReference type="ARBA" id="ARBA00022490"/>
    </source>
</evidence>
<dbReference type="Pfam" id="PF18829">
    <property type="entry name" value="Importin_rep_6"/>
    <property type="match status" value="1"/>
</dbReference>
<evidence type="ECO:0000256" key="2">
    <source>
        <dbReference type="ARBA" id="ARBA00004496"/>
    </source>
</evidence>
<dbReference type="InterPro" id="IPR058584">
    <property type="entry name" value="IMB1_TNPO1-like_TPR"/>
</dbReference>
<dbReference type="Ensembl" id="ENSMAMT00000032910.2">
    <property type="protein sequence ID" value="ENSMAMP00000032075.1"/>
    <property type="gene ID" value="ENSMAMG00000021575.2"/>
</dbReference>
<dbReference type="InterPro" id="IPR041653">
    <property type="entry name" value="Importin_rep_4"/>
</dbReference>
<evidence type="ECO:0000256" key="1">
    <source>
        <dbReference type="ARBA" id="ARBA00004123"/>
    </source>
</evidence>
<dbReference type="Gene3D" id="1.25.10.10">
    <property type="entry name" value="Leucine-rich Repeat Variant"/>
    <property type="match status" value="1"/>
</dbReference>
<dbReference type="Pfam" id="PF25574">
    <property type="entry name" value="TPR_IMB1"/>
    <property type="match status" value="1"/>
</dbReference>
<evidence type="ECO:0000259" key="15">
    <source>
        <dbReference type="SMART" id="SM01349"/>
    </source>
</evidence>
<dbReference type="InterPro" id="IPR040122">
    <property type="entry name" value="Importin_beta"/>
</dbReference>
<reference evidence="16" key="2">
    <citation type="submission" date="2025-09" db="UniProtKB">
        <authorList>
            <consortium name="Ensembl"/>
        </authorList>
    </citation>
    <scope>IDENTIFICATION</scope>
</reference>
<dbReference type="FunFam" id="1.25.10.10:FF:000074">
    <property type="entry name" value="importin-5 isoform X1"/>
    <property type="match status" value="1"/>
</dbReference>
<protein>
    <recommendedName>
        <fullName evidence="11">Importin-5</fullName>
    </recommendedName>
    <alternativeName>
        <fullName evidence="14">Importin subunit beta-3</fullName>
    </alternativeName>
    <alternativeName>
        <fullName evidence="12">Karyopherin beta-3</fullName>
    </alternativeName>
    <alternativeName>
        <fullName evidence="13">Ran-binding protein 5</fullName>
    </alternativeName>
</protein>
<evidence type="ECO:0000256" key="13">
    <source>
        <dbReference type="ARBA" id="ARBA00081160"/>
    </source>
</evidence>
<evidence type="ECO:0000256" key="7">
    <source>
        <dbReference type="ARBA" id="ARBA00022927"/>
    </source>
</evidence>
<dbReference type="AlphaFoldDB" id="A0A3Q3SX18"/>
<dbReference type="InterPro" id="IPR040928">
    <property type="entry name" value="Importin_rep_5"/>
</dbReference>